<evidence type="ECO:0000256" key="10">
    <source>
        <dbReference type="ARBA" id="ARBA00049534"/>
    </source>
</evidence>
<dbReference type="HAMAP" id="MF_00278">
    <property type="entry name" value="HisH"/>
    <property type="match status" value="1"/>
</dbReference>
<dbReference type="InterPro" id="IPR017926">
    <property type="entry name" value="GATASE"/>
</dbReference>
<evidence type="ECO:0000256" key="3">
    <source>
        <dbReference type="ARBA" id="ARBA00022605"/>
    </source>
</evidence>
<evidence type="ECO:0000259" key="12">
    <source>
        <dbReference type="Pfam" id="PF00117"/>
    </source>
</evidence>
<evidence type="ECO:0000256" key="8">
    <source>
        <dbReference type="ARBA" id="ARBA00025299"/>
    </source>
</evidence>
<evidence type="ECO:0000313" key="13">
    <source>
        <dbReference type="EMBL" id="MBF4553763.1"/>
    </source>
</evidence>
<keyword evidence="11" id="KW-0963">Cytoplasm</keyword>
<comment type="catalytic activity">
    <reaction evidence="10 11">
        <text>L-glutamine + H2O = L-glutamate + NH4(+)</text>
        <dbReference type="Rhea" id="RHEA:15889"/>
        <dbReference type="ChEBI" id="CHEBI:15377"/>
        <dbReference type="ChEBI" id="CHEBI:28938"/>
        <dbReference type="ChEBI" id="CHEBI:29985"/>
        <dbReference type="ChEBI" id="CHEBI:58359"/>
        <dbReference type="EC" id="3.5.1.2"/>
    </reaction>
</comment>
<comment type="function">
    <text evidence="8 11">IGPS catalyzes the conversion of PRFAR and glutamine to IGP, AICAR and glutamate. The HisH subunit catalyzes the hydrolysis of glutamine to glutamate and ammonia as part of the synthesis of IGP and AICAR. The resulting ammonia molecule is channeled to the active site of HisF.</text>
</comment>
<dbReference type="InterPro" id="IPR010139">
    <property type="entry name" value="Imidazole-glycPsynth_HisH"/>
</dbReference>
<dbReference type="PANTHER" id="PTHR42701:SF1">
    <property type="entry name" value="IMIDAZOLE GLYCEROL PHOSPHATE SYNTHASE SUBUNIT HISH"/>
    <property type="match status" value="1"/>
</dbReference>
<keyword evidence="14" id="KW-1185">Reference proteome</keyword>
<protein>
    <recommendedName>
        <fullName evidence="11">Imidazole glycerol phosphate synthase subunit HisH</fullName>
        <ecNumber evidence="11">4.3.2.10</ecNumber>
    </recommendedName>
    <alternativeName>
        <fullName evidence="11">IGP synthase glutaminase subunit</fullName>
        <ecNumber evidence="11">3.5.1.2</ecNumber>
    </alternativeName>
    <alternativeName>
        <fullName evidence="11">IGP synthase subunit HisH</fullName>
    </alternativeName>
    <alternativeName>
        <fullName evidence="11">ImGP synthase subunit HisH</fullName>
        <shortName evidence="11">IGPS subunit HisH</shortName>
    </alternativeName>
</protein>
<comment type="subunit">
    <text evidence="2 11">Heterodimer of HisH and HisF.</text>
</comment>
<dbReference type="Pfam" id="PF00117">
    <property type="entry name" value="GATase"/>
    <property type="match status" value="1"/>
</dbReference>
<feature type="active site" evidence="11">
    <location>
        <position position="209"/>
    </location>
</feature>
<dbReference type="SUPFAM" id="SSF52317">
    <property type="entry name" value="Class I glutamine amidotransferase-like"/>
    <property type="match status" value="1"/>
</dbReference>
<name>A0ABR9ZLD8_9CORY</name>
<evidence type="ECO:0000256" key="5">
    <source>
        <dbReference type="ARBA" id="ARBA00022962"/>
    </source>
</evidence>
<dbReference type="PIRSF" id="PIRSF000495">
    <property type="entry name" value="Amidotransf_hisH"/>
    <property type="match status" value="1"/>
</dbReference>
<comment type="catalytic activity">
    <reaction evidence="9 11">
        <text>5-[(5-phospho-1-deoxy-D-ribulos-1-ylimino)methylamino]-1-(5-phospho-beta-D-ribosyl)imidazole-4-carboxamide + L-glutamine = D-erythro-1-(imidazol-4-yl)glycerol 3-phosphate + 5-amino-1-(5-phospho-beta-D-ribosyl)imidazole-4-carboxamide + L-glutamate + H(+)</text>
        <dbReference type="Rhea" id="RHEA:24793"/>
        <dbReference type="ChEBI" id="CHEBI:15378"/>
        <dbReference type="ChEBI" id="CHEBI:29985"/>
        <dbReference type="ChEBI" id="CHEBI:58278"/>
        <dbReference type="ChEBI" id="CHEBI:58359"/>
        <dbReference type="ChEBI" id="CHEBI:58475"/>
        <dbReference type="ChEBI" id="CHEBI:58525"/>
        <dbReference type="EC" id="4.3.2.10"/>
    </reaction>
</comment>
<dbReference type="PROSITE" id="PS51273">
    <property type="entry name" value="GATASE_TYPE_1"/>
    <property type="match status" value="1"/>
</dbReference>
<keyword evidence="4 11" id="KW-0378">Hydrolase</keyword>
<evidence type="ECO:0000256" key="2">
    <source>
        <dbReference type="ARBA" id="ARBA00011152"/>
    </source>
</evidence>
<evidence type="ECO:0000313" key="14">
    <source>
        <dbReference type="Proteomes" id="UP000635902"/>
    </source>
</evidence>
<dbReference type="EC" id="4.3.2.10" evidence="11"/>
<gene>
    <name evidence="11 13" type="primary">hisH</name>
    <name evidence="13" type="ORF">IRY30_06685</name>
</gene>
<dbReference type="NCBIfam" id="TIGR01855">
    <property type="entry name" value="IMP_synth_hisH"/>
    <property type="match status" value="1"/>
</dbReference>
<keyword evidence="7 11" id="KW-0456">Lyase</keyword>
<feature type="active site" description="Nucleophile" evidence="11">
    <location>
        <position position="92"/>
    </location>
</feature>
<evidence type="ECO:0000256" key="4">
    <source>
        <dbReference type="ARBA" id="ARBA00022801"/>
    </source>
</evidence>
<evidence type="ECO:0000256" key="11">
    <source>
        <dbReference type="HAMAP-Rule" id="MF_00278"/>
    </source>
</evidence>
<keyword evidence="5 11" id="KW-0315">Glutamine amidotransferase</keyword>
<evidence type="ECO:0000256" key="9">
    <source>
        <dbReference type="ARBA" id="ARBA00047838"/>
    </source>
</evidence>
<comment type="subcellular location">
    <subcellularLocation>
        <location evidence="11">Cytoplasm</location>
    </subcellularLocation>
</comment>
<organism evidence="13 14">
    <name type="scientific">Corynebacterium suicordis DSM 45110</name>
    <dbReference type="NCBI Taxonomy" id="1121369"/>
    <lineage>
        <taxon>Bacteria</taxon>
        <taxon>Bacillati</taxon>
        <taxon>Actinomycetota</taxon>
        <taxon>Actinomycetes</taxon>
        <taxon>Mycobacteriales</taxon>
        <taxon>Corynebacteriaceae</taxon>
        <taxon>Corynebacterium</taxon>
    </lineage>
</organism>
<dbReference type="CDD" id="cd01748">
    <property type="entry name" value="GATase1_IGP_Synthase"/>
    <property type="match status" value="1"/>
</dbReference>
<dbReference type="RefSeq" id="WP_194556664.1">
    <property type="nucleotide sequence ID" value="NZ_JADKMY010000002.1"/>
</dbReference>
<feature type="active site" evidence="11">
    <location>
        <position position="207"/>
    </location>
</feature>
<keyword evidence="3 11" id="KW-0028">Amino-acid biosynthesis</keyword>
<sequence length="227" mass="24316">MTDSEQAAGTQRPTVALLDYGSGNIRSAQRALERAGADVTVTADPETVLAADGLLVPGVGAYAACMEGLRAVQGDRMIGERLAGGRPVLGICVGMQILFDQGVEFSDGEGALPAEGMGEWPGVVQRLDADVLPHMGWNTVEVAEGSALFAGLPESERFYFVHSYGVQDWELVTDGRTEAPLVHWAEHGRTRFVAAVENGPLWATQFHPEKSGDAGARLLRNWVETLR</sequence>
<dbReference type="EMBL" id="JADKMY010000002">
    <property type="protein sequence ID" value="MBF4553763.1"/>
    <property type="molecule type" value="Genomic_DNA"/>
</dbReference>
<dbReference type="PANTHER" id="PTHR42701">
    <property type="entry name" value="IMIDAZOLE GLYCEROL PHOSPHATE SYNTHASE SUBUNIT HISH"/>
    <property type="match status" value="1"/>
</dbReference>
<evidence type="ECO:0000256" key="7">
    <source>
        <dbReference type="ARBA" id="ARBA00023239"/>
    </source>
</evidence>
<dbReference type="Gene3D" id="3.40.50.880">
    <property type="match status" value="1"/>
</dbReference>
<comment type="pathway">
    <text evidence="1 11">Amino-acid biosynthesis; L-histidine biosynthesis; L-histidine from 5-phospho-alpha-D-ribose 1-diphosphate: step 5/9.</text>
</comment>
<comment type="caution">
    <text evidence="13">The sequence shown here is derived from an EMBL/GenBank/DDBJ whole genome shotgun (WGS) entry which is preliminary data.</text>
</comment>
<proteinExistence type="inferred from homology"/>
<keyword evidence="6 11" id="KW-0368">Histidine biosynthesis</keyword>
<feature type="domain" description="Glutamine amidotransferase" evidence="12">
    <location>
        <begin position="17"/>
        <end position="223"/>
    </location>
</feature>
<dbReference type="Proteomes" id="UP000635902">
    <property type="component" value="Unassembled WGS sequence"/>
</dbReference>
<evidence type="ECO:0000256" key="1">
    <source>
        <dbReference type="ARBA" id="ARBA00005091"/>
    </source>
</evidence>
<dbReference type="EC" id="3.5.1.2" evidence="11"/>
<evidence type="ECO:0000256" key="6">
    <source>
        <dbReference type="ARBA" id="ARBA00023102"/>
    </source>
</evidence>
<accession>A0ABR9ZLD8</accession>
<dbReference type="InterPro" id="IPR029062">
    <property type="entry name" value="Class_I_gatase-like"/>
</dbReference>
<reference evidence="13 14" key="1">
    <citation type="submission" date="2020-10" db="EMBL/GenBank/DDBJ databases">
        <title>Novel species in genus Corynebacterium.</title>
        <authorList>
            <person name="Zhang G."/>
        </authorList>
    </citation>
    <scope>NUCLEOTIDE SEQUENCE [LARGE SCALE GENOMIC DNA]</scope>
    <source>
        <strain evidence="13 14">DSM 45110</strain>
    </source>
</reference>